<evidence type="ECO:0000256" key="2">
    <source>
        <dbReference type="ARBA" id="ARBA00023295"/>
    </source>
</evidence>
<evidence type="ECO:0000313" key="6">
    <source>
        <dbReference type="Proteomes" id="UP001210865"/>
    </source>
</evidence>
<feature type="domain" description="Glycoside hydrolase family 5" evidence="4">
    <location>
        <begin position="41"/>
        <end position="303"/>
    </location>
</feature>
<sequence length="337" mass="36375">MKMLTRRAAVALGAGLPLCAGPVFGKAAIRDRSPFLMGVNLAGSEFEAIGGQWNWPDESNLRYYLSKGFDVFRVPFRWTRLQPTLNAPLDPAAMAGLDRLVEVVTQAGATILLDAHDYGRRGTGVIGAANNDATIAAFADFWGRLALRYGKQPRIWYGLMNEPHDQDAHLNLAAQNAACAAIRHHGGRGKVLFSGIAWTGAHSWIDSGNGSVMLGAVDPADNFGFDMHQYLDEGFGGSRPDAIPGIGAKVLLPVIAWARSHSRTIFIGEFSTGPSLASLRELTDMVDVMTSHHDVFIGATYWAGGGVWGKDNSQTIDPIGSVDKPQMAVLRHFIGKY</sequence>
<dbReference type="InterPro" id="IPR018087">
    <property type="entry name" value="Glyco_hydro_5_CS"/>
</dbReference>
<evidence type="ECO:0000256" key="1">
    <source>
        <dbReference type="ARBA" id="ARBA00022801"/>
    </source>
</evidence>
<name>A0ABY7NHQ5_9SPHN</name>
<dbReference type="Proteomes" id="UP001210865">
    <property type="component" value="Chromosome"/>
</dbReference>
<evidence type="ECO:0000313" key="5">
    <source>
        <dbReference type="EMBL" id="WBO20853.1"/>
    </source>
</evidence>
<evidence type="ECO:0000259" key="4">
    <source>
        <dbReference type="Pfam" id="PF00150"/>
    </source>
</evidence>
<organism evidence="5 6">
    <name type="scientific">Sphingomonas abietis</name>
    <dbReference type="NCBI Taxonomy" id="3012344"/>
    <lineage>
        <taxon>Bacteria</taxon>
        <taxon>Pseudomonadati</taxon>
        <taxon>Pseudomonadota</taxon>
        <taxon>Alphaproteobacteria</taxon>
        <taxon>Sphingomonadales</taxon>
        <taxon>Sphingomonadaceae</taxon>
        <taxon>Sphingomonas</taxon>
    </lineage>
</organism>
<dbReference type="RefSeq" id="WP_270075503.1">
    <property type="nucleotide sequence ID" value="NZ_CP115174.1"/>
</dbReference>
<dbReference type="SUPFAM" id="SSF51445">
    <property type="entry name" value="(Trans)glycosidases"/>
    <property type="match status" value="1"/>
</dbReference>
<keyword evidence="2 3" id="KW-0326">Glycosidase</keyword>
<dbReference type="EMBL" id="CP115174">
    <property type="protein sequence ID" value="WBO20853.1"/>
    <property type="molecule type" value="Genomic_DNA"/>
</dbReference>
<dbReference type="PANTHER" id="PTHR34142">
    <property type="entry name" value="ENDO-BETA-1,4-GLUCANASE A"/>
    <property type="match status" value="1"/>
</dbReference>
<keyword evidence="6" id="KW-1185">Reference proteome</keyword>
<comment type="similarity">
    <text evidence="3">Belongs to the glycosyl hydrolase 5 (cellulase A) family.</text>
</comment>
<evidence type="ECO:0000256" key="3">
    <source>
        <dbReference type="RuleBase" id="RU361153"/>
    </source>
</evidence>
<dbReference type="Gene3D" id="3.20.20.80">
    <property type="entry name" value="Glycosidases"/>
    <property type="match status" value="1"/>
</dbReference>
<gene>
    <name evidence="5" type="ORF">PBT88_11580</name>
</gene>
<accession>A0ABY7NHQ5</accession>
<dbReference type="InterPro" id="IPR017853">
    <property type="entry name" value="GH"/>
</dbReference>
<dbReference type="PANTHER" id="PTHR34142:SF1">
    <property type="entry name" value="GLYCOSIDE HYDROLASE FAMILY 5 DOMAIN-CONTAINING PROTEIN"/>
    <property type="match status" value="1"/>
</dbReference>
<dbReference type="PROSITE" id="PS00659">
    <property type="entry name" value="GLYCOSYL_HYDROL_F5"/>
    <property type="match status" value="1"/>
</dbReference>
<dbReference type="Pfam" id="PF00150">
    <property type="entry name" value="Cellulase"/>
    <property type="match status" value="1"/>
</dbReference>
<proteinExistence type="inferred from homology"/>
<keyword evidence="1 3" id="KW-0378">Hydrolase</keyword>
<protein>
    <submittedName>
        <fullName evidence="5">Cellulase family glycosylhydrolase</fullName>
    </submittedName>
</protein>
<dbReference type="InterPro" id="IPR001547">
    <property type="entry name" value="Glyco_hydro_5"/>
</dbReference>
<reference evidence="5 6" key="1">
    <citation type="submission" date="2022-12" db="EMBL/GenBank/DDBJ databases">
        <title>Sphingomonas abieness sp. nov., an endophytic bacterium isolated from Abies koreana.</title>
        <authorList>
            <person name="Jiang L."/>
            <person name="Lee J."/>
        </authorList>
    </citation>
    <scope>NUCLEOTIDE SEQUENCE [LARGE SCALE GENOMIC DNA]</scope>
    <source>
        <strain evidence="6">PAMB 00755</strain>
    </source>
</reference>